<dbReference type="InterPro" id="IPR008266">
    <property type="entry name" value="Tyr_kinase_AS"/>
</dbReference>
<keyword evidence="7" id="KW-0723">Serine/threonine-protein kinase</keyword>
<dbReference type="InterPro" id="IPR000719">
    <property type="entry name" value="Prot_kinase_dom"/>
</dbReference>
<evidence type="ECO:0000259" key="6">
    <source>
        <dbReference type="PROSITE" id="PS50011"/>
    </source>
</evidence>
<accession>A0A1H8J1Y1</accession>
<dbReference type="PROSITE" id="PS00109">
    <property type="entry name" value="PROTEIN_KINASE_TYR"/>
    <property type="match status" value="1"/>
</dbReference>
<evidence type="ECO:0000256" key="2">
    <source>
        <dbReference type="ARBA" id="ARBA00022741"/>
    </source>
</evidence>
<evidence type="ECO:0000313" key="8">
    <source>
        <dbReference type="Proteomes" id="UP000182160"/>
    </source>
</evidence>
<evidence type="ECO:0000256" key="3">
    <source>
        <dbReference type="ARBA" id="ARBA00022777"/>
    </source>
</evidence>
<dbReference type="Gene3D" id="1.10.510.10">
    <property type="entry name" value="Transferase(Phosphotransferase) domain 1"/>
    <property type="match status" value="1"/>
</dbReference>
<keyword evidence="2" id="KW-0547">Nucleotide-binding</keyword>
<dbReference type="PROSITE" id="PS50011">
    <property type="entry name" value="PROTEIN_KINASE_DOM"/>
    <property type="match status" value="1"/>
</dbReference>
<name>A0A1H8J1Y1_9RHOB</name>
<dbReference type="PANTHER" id="PTHR43289">
    <property type="entry name" value="MITOGEN-ACTIVATED PROTEIN KINASE KINASE KINASE 20-RELATED"/>
    <property type="match status" value="1"/>
</dbReference>
<organism evidence="7 8">
    <name type="scientific">Roseovarius tolerans</name>
    <dbReference type="NCBI Taxonomy" id="74031"/>
    <lineage>
        <taxon>Bacteria</taxon>
        <taxon>Pseudomonadati</taxon>
        <taxon>Pseudomonadota</taxon>
        <taxon>Alphaproteobacteria</taxon>
        <taxon>Rhodobacterales</taxon>
        <taxon>Roseobacteraceae</taxon>
        <taxon>Roseovarius</taxon>
    </lineage>
</organism>
<dbReference type="AlphaFoldDB" id="A0A1H8J1Y1"/>
<dbReference type="Proteomes" id="UP000182160">
    <property type="component" value="Unassembled WGS sequence"/>
</dbReference>
<dbReference type="InterPro" id="IPR011009">
    <property type="entry name" value="Kinase-like_dom_sf"/>
</dbReference>
<evidence type="ECO:0000256" key="4">
    <source>
        <dbReference type="ARBA" id="ARBA00022840"/>
    </source>
</evidence>
<feature type="domain" description="Protein kinase" evidence="6">
    <location>
        <begin position="1"/>
        <end position="276"/>
    </location>
</feature>
<gene>
    <name evidence="7" type="ORF">SAMN04488077_12712</name>
</gene>
<evidence type="ECO:0000256" key="5">
    <source>
        <dbReference type="SAM" id="MobiDB-lite"/>
    </source>
</evidence>
<reference evidence="7 8" key="1">
    <citation type="submission" date="2016-10" db="EMBL/GenBank/DDBJ databases">
        <authorList>
            <person name="de Groot N.N."/>
        </authorList>
    </citation>
    <scope>NUCLEOTIDE SEQUENCE [LARGE SCALE GENOMIC DNA]</scope>
    <source>
        <strain evidence="7 8">DSM 11457</strain>
    </source>
</reference>
<dbReference type="CDD" id="cd14014">
    <property type="entry name" value="STKc_PknB_like"/>
    <property type="match status" value="1"/>
</dbReference>
<evidence type="ECO:0000256" key="1">
    <source>
        <dbReference type="ARBA" id="ARBA00022679"/>
    </source>
</evidence>
<protein>
    <submittedName>
        <fullName evidence="7">Serine/threonine protein kinase</fullName>
    </submittedName>
</protein>
<dbReference type="Pfam" id="PF00069">
    <property type="entry name" value="Pkinase"/>
    <property type="match status" value="1"/>
</dbReference>
<keyword evidence="3 7" id="KW-0418">Kinase</keyword>
<evidence type="ECO:0000313" key="7">
    <source>
        <dbReference type="EMBL" id="SEN74903.1"/>
    </source>
</evidence>
<dbReference type="EMBL" id="FOBO01000027">
    <property type="protein sequence ID" value="SEN74903.1"/>
    <property type="molecule type" value="Genomic_DNA"/>
</dbReference>
<dbReference type="GO" id="GO:0004674">
    <property type="term" value="F:protein serine/threonine kinase activity"/>
    <property type="evidence" value="ECO:0007669"/>
    <property type="project" value="UniProtKB-KW"/>
</dbReference>
<keyword evidence="4" id="KW-0067">ATP-binding</keyword>
<keyword evidence="1" id="KW-0808">Transferase</keyword>
<feature type="region of interest" description="Disordered" evidence="5">
    <location>
        <begin position="355"/>
        <end position="379"/>
    </location>
</feature>
<dbReference type="PANTHER" id="PTHR43289:SF6">
    <property type="entry name" value="SERINE_THREONINE-PROTEIN KINASE NEKL-3"/>
    <property type="match status" value="1"/>
</dbReference>
<sequence>MTYLALDSLHRHVVVKECFPSSICRRINGEVRPRKPAYQDQYQSVIRNFLREALRLAQVEHPNIVNVHQVFQENNTAYIAMEFVDGMDLLSVLDNDPGRLTNTLLQTLLRDTLNALDHVHGFDMLHRDVSPDNLMLDAQNKLKLIDFGAARDDARNPQRTLSTLVSVKDGYSPHEFYFTDSPHEPSSDLYSVGATFYHLIAGYAAPGCQDRLVALSSGEADPYKPLTSGSWAFDQVFLASIDKALSVSQQKRFQSAREWLDVLERREAAPLQKSFILASEPESSQQVEDLEPSVVEAISSLVEDTNSGLRTVLAPQYKQQAKASDTSEKDVQRNRLVDMFGCPIDDVEAWLRDQDKSSKRQRAEASHLSQRAEKDRFDKAEGTGLSLSRLLSALMKRRGRWTEKVIIRKEL</sequence>
<dbReference type="GO" id="GO:0005524">
    <property type="term" value="F:ATP binding"/>
    <property type="evidence" value="ECO:0007669"/>
    <property type="project" value="UniProtKB-KW"/>
</dbReference>
<proteinExistence type="predicted"/>
<dbReference type="SUPFAM" id="SSF56112">
    <property type="entry name" value="Protein kinase-like (PK-like)"/>
    <property type="match status" value="1"/>
</dbReference>